<reference evidence="2" key="1">
    <citation type="submission" date="2021-02" db="EMBL/GenBank/DDBJ databases">
        <authorList>
            <person name="Nowell W R."/>
        </authorList>
    </citation>
    <scope>NUCLEOTIDE SEQUENCE</scope>
</reference>
<dbReference type="AlphaFoldDB" id="A0A8S2EQF7"/>
<dbReference type="Proteomes" id="UP000682733">
    <property type="component" value="Unassembled WGS sequence"/>
</dbReference>
<dbReference type="GO" id="GO:0003676">
    <property type="term" value="F:nucleic acid binding"/>
    <property type="evidence" value="ECO:0007669"/>
    <property type="project" value="InterPro"/>
</dbReference>
<dbReference type="Proteomes" id="UP000677228">
    <property type="component" value="Unassembled WGS sequence"/>
</dbReference>
<feature type="region of interest" description="Disordered" evidence="1">
    <location>
        <begin position="279"/>
        <end position="304"/>
    </location>
</feature>
<dbReference type="Gene3D" id="3.30.420.10">
    <property type="entry name" value="Ribonuclease H-like superfamily/Ribonuclease H"/>
    <property type="match status" value="1"/>
</dbReference>
<dbReference type="EMBL" id="CAJOBA010037304">
    <property type="protein sequence ID" value="CAF4039760.1"/>
    <property type="molecule type" value="Genomic_DNA"/>
</dbReference>
<evidence type="ECO:0000313" key="3">
    <source>
        <dbReference type="EMBL" id="CAF4039760.1"/>
    </source>
</evidence>
<organism evidence="2 4">
    <name type="scientific">Didymodactylos carnosus</name>
    <dbReference type="NCBI Taxonomy" id="1234261"/>
    <lineage>
        <taxon>Eukaryota</taxon>
        <taxon>Metazoa</taxon>
        <taxon>Spiralia</taxon>
        <taxon>Gnathifera</taxon>
        <taxon>Rotifera</taxon>
        <taxon>Eurotatoria</taxon>
        <taxon>Bdelloidea</taxon>
        <taxon>Philodinida</taxon>
        <taxon>Philodinidae</taxon>
        <taxon>Didymodactylos</taxon>
    </lineage>
</organism>
<feature type="compositionally biased region" description="Basic and acidic residues" evidence="1">
    <location>
        <begin position="62"/>
        <end position="83"/>
    </location>
</feature>
<dbReference type="InterPro" id="IPR036397">
    <property type="entry name" value="RNaseH_sf"/>
</dbReference>
<sequence>MYAGHSFTKSEKEIFFKVITYIEAVKNGIPLVPLSNTTKRLKDMLGISRIAVFNIKEEMHRLQAAQKKEEDEEPPRQRIRSETHPPPTRKRQHSAVSSTCSTMSSSATISSLPVPLPPKKKGEKNRIALILDNATWHFEESDGTKLPRRGSEKNILHEWLRKHKIVFDNLLKNSELLYLIHQNAPAKQYKSYEVAKVYNVEIIRLPVKHCSLNAIELAWSGLKNYVRENNTSFSLKRVEELMKEFCGALGPEEASGYYHHVQKCEDAFKQADAWVESELEPNITGEENDEETSDSEISEEESEK</sequence>
<feature type="compositionally biased region" description="Acidic residues" evidence="1">
    <location>
        <begin position="286"/>
        <end position="304"/>
    </location>
</feature>
<gene>
    <name evidence="2" type="ORF">OVA965_LOCUS25410</name>
    <name evidence="3" type="ORF">TMI583_LOCUS26136</name>
</gene>
<protein>
    <recommendedName>
        <fullName evidence="5">Tc1-like transposase DDE domain-containing protein</fullName>
    </recommendedName>
</protein>
<evidence type="ECO:0000313" key="4">
    <source>
        <dbReference type="Proteomes" id="UP000677228"/>
    </source>
</evidence>
<accession>A0A8S2EQF7</accession>
<dbReference type="EMBL" id="CAJNOK010015759">
    <property type="protein sequence ID" value="CAF1231706.1"/>
    <property type="molecule type" value="Genomic_DNA"/>
</dbReference>
<dbReference type="PANTHER" id="PTHR33939:SF1">
    <property type="entry name" value="DUF4371 DOMAIN-CONTAINING PROTEIN"/>
    <property type="match status" value="1"/>
</dbReference>
<proteinExistence type="predicted"/>
<evidence type="ECO:0008006" key="5">
    <source>
        <dbReference type="Google" id="ProtNLM"/>
    </source>
</evidence>
<feature type="compositionally biased region" description="Low complexity" evidence="1">
    <location>
        <begin position="94"/>
        <end position="113"/>
    </location>
</feature>
<evidence type="ECO:0000313" key="2">
    <source>
        <dbReference type="EMBL" id="CAF1231706.1"/>
    </source>
</evidence>
<dbReference type="PANTHER" id="PTHR33939">
    <property type="entry name" value="PROTEIN CBG22215"/>
    <property type="match status" value="1"/>
</dbReference>
<comment type="caution">
    <text evidence="2">The sequence shown here is derived from an EMBL/GenBank/DDBJ whole genome shotgun (WGS) entry which is preliminary data.</text>
</comment>
<name>A0A8S2EQF7_9BILA</name>
<evidence type="ECO:0000256" key="1">
    <source>
        <dbReference type="SAM" id="MobiDB-lite"/>
    </source>
</evidence>
<feature type="region of interest" description="Disordered" evidence="1">
    <location>
        <begin position="62"/>
        <end position="117"/>
    </location>
</feature>